<sequence>MATGRTSTASSFAAQDNPFTGNAFSIHFENGTYGTLLSDFGSHGVFSGVQDLHSSTVTFAATPEAATVLGLLSIAGIGVVTKRKKESQ</sequence>
<keyword evidence="2" id="KW-1185">Reference proteome</keyword>
<gene>
    <name evidence="1" type="ORF">V0288_21605</name>
</gene>
<comment type="caution">
    <text evidence="1">The sequence shown here is derived from an EMBL/GenBank/DDBJ whole genome shotgun (WGS) entry which is preliminary data.</text>
</comment>
<reference evidence="1 2" key="1">
    <citation type="submission" date="2024-01" db="EMBL/GenBank/DDBJ databases">
        <title>Genomic insights into the taxonomy and metabolism of the cyanobacterium Pannus brasiliensis CCIBt3594.</title>
        <authorList>
            <person name="Machado M."/>
            <person name="Botero N.B."/>
            <person name="Andreote A.P.D."/>
            <person name="Feitosa A.M.T."/>
            <person name="Popin R."/>
            <person name="Sivonen K."/>
            <person name="Fiore M.F."/>
        </authorList>
    </citation>
    <scope>NUCLEOTIDE SEQUENCE [LARGE SCALE GENOMIC DNA]</scope>
    <source>
        <strain evidence="1 2">CCIBt3594</strain>
    </source>
</reference>
<protein>
    <recommendedName>
        <fullName evidence="3">PEP-CTERM protein-sorting domain-containing protein</fullName>
    </recommendedName>
</protein>
<evidence type="ECO:0000313" key="2">
    <source>
        <dbReference type="Proteomes" id="UP001328733"/>
    </source>
</evidence>
<dbReference type="RefSeq" id="WP_332867218.1">
    <property type="nucleotide sequence ID" value="NZ_JBAFSM010000058.1"/>
</dbReference>
<dbReference type="AlphaFoldDB" id="A0AAW9R1H0"/>
<organism evidence="1 2">
    <name type="scientific">Pannus brasiliensis CCIBt3594</name>
    <dbReference type="NCBI Taxonomy" id="1427578"/>
    <lineage>
        <taxon>Bacteria</taxon>
        <taxon>Bacillati</taxon>
        <taxon>Cyanobacteriota</taxon>
        <taxon>Cyanophyceae</taxon>
        <taxon>Oscillatoriophycideae</taxon>
        <taxon>Chroococcales</taxon>
        <taxon>Microcystaceae</taxon>
        <taxon>Pannus</taxon>
    </lineage>
</organism>
<evidence type="ECO:0000313" key="1">
    <source>
        <dbReference type="EMBL" id="MEG3439739.1"/>
    </source>
</evidence>
<name>A0AAW9R1H0_9CHRO</name>
<dbReference type="Proteomes" id="UP001328733">
    <property type="component" value="Unassembled WGS sequence"/>
</dbReference>
<proteinExistence type="predicted"/>
<accession>A0AAW9R1H0</accession>
<evidence type="ECO:0008006" key="3">
    <source>
        <dbReference type="Google" id="ProtNLM"/>
    </source>
</evidence>
<dbReference type="EMBL" id="JBAFSM010000058">
    <property type="protein sequence ID" value="MEG3439739.1"/>
    <property type="molecule type" value="Genomic_DNA"/>
</dbReference>